<comment type="similarity">
    <text evidence="1">Belongs to the UPF0749 family.</text>
</comment>
<dbReference type="RefSeq" id="WP_115825122.1">
    <property type="nucleotide sequence ID" value="NZ_QUAE01000035.1"/>
</dbReference>
<dbReference type="Pfam" id="PF05949">
    <property type="entry name" value="DUF881"/>
    <property type="match status" value="1"/>
</dbReference>
<dbReference type="InterPro" id="IPR010273">
    <property type="entry name" value="DUF881"/>
</dbReference>
<dbReference type="PANTHER" id="PTHR37313">
    <property type="entry name" value="UPF0749 PROTEIN RV1825"/>
    <property type="match status" value="1"/>
</dbReference>
<protein>
    <submittedName>
        <fullName evidence="4">DUF881 domain-containing protein</fullName>
    </submittedName>
</protein>
<feature type="chain" id="PRO_5038706658" evidence="3">
    <location>
        <begin position="25"/>
        <end position="234"/>
    </location>
</feature>
<keyword evidence="2" id="KW-0175">Coiled coil</keyword>
<accession>A0A3E0IY54</accession>
<feature type="coiled-coil region" evidence="2">
    <location>
        <begin position="53"/>
        <end position="99"/>
    </location>
</feature>
<evidence type="ECO:0000256" key="1">
    <source>
        <dbReference type="ARBA" id="ARBA00009108"/>
    </source>
</evidence>
<name>A0A3E0IY54_9BACI</name>
<reference evidence="4 5" key="1">
    <citation type="submission" date="2018-08" db="EMBL/GenBank/DDBJ databases">
        <title>Genome sequence of Halobacillus trueperi KCTC 3686.</title>
        <authorList>
            <person name="Cho K.H."/>
            <person name="Kwak M.-J."/>
            <person name="Kim B.-Y."/>
            <person name="Chun J."/>
        </authorList>
    </citation>
    <scope>NUCLEOTIDE SEQUENCE [LARGE SCALE GENOMIC DNA]</scope>
    <source>
        <strain evidence="4 5">KCTC 3686</strain>
    </source>
</reference>
<dbReference type="Proteomes" id="UP000256305">
    <property type="component" value="Unassembled WGS sequence"/>
</dbReference>
<dbReference type="Gene3D" id="3.30.70.1880">
    <property type="entry name" value="Protein of unknown function DUF881"/>
    <property type="match status" value="1"/>
</dbReference>
<evidence type="ECO:0000256" key="3">
    <source>
        <dbReference type="SAM" id="SignalP"/>
    </source>
</evidence>
<feature type="signal peptide" evidence="3">
    <location>
        <begin position="1"/>
        <end position="24"/>
    </location>
</feature>
<organism evidence="4 5">
    <name type="scientific">Halobacillus trueperi</name>
    <dbReference type="NCBI Taxonomy" id="156205"/>
    <lineage>
        <taxon>Bacteria</taxon>
        <taxon>Bacillati</taxon>
        <taxon>Bacillota</taxon>
        <taxon>Bacilli</taxon>
        <taxon>Bacillales</taxon>
        <taxon>Bacillaceae</taxon>
        <taxon>Halobacillus</taxon>
    </lineage>
</organism>
<proteinExistence type="inferred from homology"/>
<comment type="caution">
    <text evidence="4">The sequence shown here is derived from an EMBL/GenBank/DDBJ whole genome shotgun (WGS) entry which is preliminary data.</text>
</comment>
<dbReference type="EMBL" id="QUAE01000035">
    <property type="protein sequence ID" value="REJ05655.1"/>
    <property type="molecule type" value="Genomic_DNA"/>
</dbReference>
<keyword evidence="5" id="KW-1185">Reference proteome</keyword>
<dbReference type="PANTHER" id="PTHR37313:SF2">
    <property type="entry name" value="UPF0749 PROTEIN YLXX"/>
    <property type="match status" value="1"/>
</dbReference>
<sequence length="234" mass="26717">MKRRTQWLLSTVFLLIGFMVAVQFQTTSHETEMRDTRDVWEVREDLKTQQEHQQDLLEKIAGADQTIENYEKQTSREQVETLKSSIESLEKKIGLQKKRGAGVELTIRPIFEEGADGQEYPSVSPHLLSRLLNELNTYGAEDISIGNERLTNLSPVRDVNGSTYVNNRPIGSLPLTIRVLAEDPEKLQDHMKASPTQDIFNIDNMEIVFEVKEQLVLPKYDDPLHLEILEEAGG</sequence>
<evidence type="ECO:0000313" key="4">
    <source>
        <dbReference type="EMBL" id="REJ05655.1"/>
    </source>
</evidence>
<dbReference type="AlphaFoldDB" id="A0A3E0IY54"/>
<keyword evidence="3" id="KW-0732">Signal</keyword>
<evidence type="ECO:0000313" key="5">
    <source>
        <dbReference type="Proteomes" id="UP000256305"/>
    </source>
</evidence>
<gene>
    <name evidence="4" type="ORF">DYE48_20245</name>
</gene>
<evidence type="ECO:0000256" key="2">
    <source>
        <dbReference type="SAM" id="Coils"/>
    </source>
</evidence>